<keyword evidence="8 14" id="KW-0067">ATP-binding</keyword>
<evidence type="ECO:0000256" key="17">
    <source>
        <dbReference type="SAM" id="MobiDB-lite"/>
    </source>
</evidence>
<dbReference type="GO" id="GO:0007059">
    <property type="term" value="P:chromosome segregation"/>
    <property type="evidence" value="ECO:0007669"/>
    <property type="project" value="UniProtKB-KW"/>
</dbReference>
<evidence type="ECO:0000256" key="11">
    <source>
        <dbReference type="ARBA" id="ARBA00023212"/>
    </source>
</evidence>
<evidence type="ECO:0000256" key="4">
    <source>
        <dbReference type="ARBA" id="ARBA00022701"/>
    </source>
</evidence>
<evidence type="ECO:0000256" key="12">
    <source>
        <dbReference type="ARBA" id="ARBA00023306"/>
    </source>
</evidence>
<evidence type="ECO:0000256" key="13">
    <source>
        <dbReference type="ARBA" id="ARBA00061030"/>
    </source>
</evidence>
<keyword evidence="9 16" id="KW-0175">Coiled coil</keyword>
<evidence type="ECO:0000256" key="5">
    <source>
        <dbReference type="ARBA" id="ARBA00022741"/>
    </source>
</evidence>
<feature type="region of interest" description="Disordered" evidence="17">
    <location>
        <begin position="137"/>
        <end position="243"/>
    </location>
</feature>
<reference evidence="19 20" key="1">
    <citation type="journal article" date="2016" name="Nat. Commun.">
        <title>Extremotolerant tardigrade genome and improved radiotolerance of human cultured cells by tardigrade-unique protein.</title>
        <authorList>
            <person name="Hashimoto T."/>
            <person name="Horikawa D.D."/>
            <person name="Saito Y."/>
            <person name="Kuwahara H."/>
            <person name="Kozuka-Hata H."/>
            <person name="Shin-I T."/>
            <person name="Minakuchi Y."/>
            <person name="Ohishi K."/>
            <person name="Motoyama A."/>
            <person name="Aizu T."/>
            <person name="Enomoto A."/>
            <person name="Kondo K."/>
            <person name="Tanaka S."/>
            <person name="Hara Y."/>
            <person name="Koshikawa S."/>
            <person name="Sagara H."/>
            <person name="Miura T."/>
            <person name="Yokobori S."/>
            <person name="Miyagawa K."/>
            <person name="Suzuki Y."/>
            <person name="Kubo T."/>
            <person name="Oyama M."/>
            <person name="Kohara Y."/>
            <person name="Fujiyama A."/>
            <person name="Arakawa K."/>
            <person name="Katayama T."/>
            <person name="Toyoda A."/>
            <person name="Kunieda T."/>
        </authorList>
    </citation>
    <scope>NUCLEOTIDE SEQUENCE [LARGE SCALE GENOMIC DNA]</scope>
    <source>
        <strain evidence="19 20">YOKOZUNA-1</strain>
    </source>
</reference>
<protein>
    <recommendedName>
        <fullName evidence="15">Kinesin-like protein</fullName>
    </recommendedName>
</protein>
<dbReference type="GO" id="GO:0051301">
    <property type="term" value="P:cell division"/>
    <property type="evidence" value="ECO:0007669"/>
    <property type="project" value="UniProtKB-KW"/>
</dbReference>
<keyword evidence="12" id="KW-0131">Cell cycle</keyword>
<dbReference type="InterPro" id="IPR036961">
    <property type="entry name" value="Kinesin_motor_dom_sf"/>
</dbReference>
<dbReference type="GO" id="GO:0007018">
    <property type="term" value="P:microtubule-based movement"/>
    <property type="evidence" value="ECO:0007669"/>
    <property type="project" value="InterPro"/>
</dbReference>
<dbReference type="Pfam" id="PF22923">
    <property type="entry name" value="KIF2A-like_1st"/>
    <property type="match status" value="1"/>
</dbReference>
<dbReference type="Gene3D" id="3.40.850.10">
    <property type="entry name" value="Kinesin motor domain"/>
    <property type="match status" value="1"/>
</dbReference>
<evidence type="ECO:0000256" key="8">
    <source>
        <dbReference type="ARBA" id="ARBA00022840"/>
    </source>
</evidence>
<evidence type="ECO:0000313" key="20">
    <source>
        <dbReference type="Proteomes" id="UP000186922"/>
    </source>
</evidence>
<evidence type="ECO:0000259" key="18">
    <source>
        <dbReference type="PROSITE" id="PS50067"/>
    </source>
</evidence>
<dbReference type="GO" id="GO:0000922">
    <property type="term" value="C:spindle pole"/>
    <property type="evidence" value="ECO:0007669"/>
    <property type="project" value="UniProtKB-SubCell"/>
</dbReference>
<dbReference type="GO" id="GO:0003777">
    <property type="term" value="F:microtubule motor activity"/>
    <property type="evidence" value="ECO:0007669"/>
    <property type="project" value="InterPro"/>
</dbReference>
<dbReference type="InterPro" id="IPR027640">
    <property type="entry name" value="Kinesin-like_fam"/>
</dbReference>
<feature type="compositionally biased region" description="Basic and acidic residues" evidence="17">
    <location>
        <begin position="641"/>
        <end position="650"/>
    </location>
</feature>
<feature type="compositionally biased region" description="Low complexity" evidence="17">
    <location>
        <begin position="203"/>
        <end position="212"/>
    </location>
</feature>
<keyword evidence="11" id="KW-0206">Cytoskeleton</keyword>
<keyword evidence="6" id="KW-0498">Mitosis</keyword>
<keyword evidence="3" id="KW-0132">Cell division</keyword>
<dbReference type="EMBL" id="BDGG01000012">
    <property type="protein sequence ID" value="GAV05183.1"/>
    <property type="molecule type" value="Genomic_DNA"/>
</dbReference>
<dbReference type="GO" id="GO:0007019">
    <property type="term" value="P:microtubule depolymerization"/>
    <property type="evidence" value="ECO:0007669"/>
    <property type="project" value="TreeGrafter"/>
</dbReference>
<dbReference type="InterPro" id="IPR027417">
    <property type="entry name" value="P-loop_NTPase"/>
</dbReference>
<dbReference type="CDD" id="cd01367">
    <property type="entry name" value="KISc_KIF2_like"/>
    <property type="match status" value="1"/>
</dbReference>
<evidence type="ECO:0000256" key="14">
    <source>
        <dbReference type="PROSITE-ProRule" id="PRU00283"/>
    </source>
</evidence>
<dbReference type="InterPro" id="IPR054473">
    <property type="entry name" value="KIF2A-like_N"/>
</dbReference>
<keyword evidence="20" id="KW-1185">Reference proteome</keyword>
<comment type="caution">
    <text evidence="19">The sequence shown here is derived from an EMBL/GenBank/DDBJ whole genome shotgun (WGS) entry which is preliminary data.</text>
</comment>
<dbReference type="GO" id="GO:0005828">
    <property type="term" value="C:kinetochore microtubule"/>
    <property type="evidence" value="ECO:0007669"/>
    <property type="project" value="UniProtKB-ARBA"/>
</dbReference>
<keyword evidence="7" id="KW-0159">Chromosome partition</keyword>
<dbReference type="SUPFAM" id="SSF52540">
    <property type="entry name" value="P-loop containing nucleoside triphosphate hydrolases"/>
    <property type="match status" value="1"/>
</dbReference>
<comment type="subcellular location">
    <subcellularLocation>
        <location evidence="1">Cytoplasm</location>
        <location evidence="1">Cytoskeleton</location>
        <location evidence="1">Spindle pole</location>
    </subcellularLocation>
</comment>
<dbReference type="PROSITE" id="PS00411">
    <property type="entry name" value="KINESIN_MOTOR_1"/>
    <property type="match status" value="1"/>
</dbReference>
<organism evidence="19 20">
    <name type="scientific">Ramazzottius varieornatus</name>
    <name type="common">Water bear</name>
    <name type="synonym">Tardigrade</name>
    <dbReference type="NCBI Taxonomy" id="947166"/>
    <lineage>
        <taxon>Eukaryota</taxon>
        <taxon>Metazoa</taxon>
        <taxon>Ecdysozoa</taxon>
        <taxon>Tardigrada</taxon>
        <taxon>Eutardigrada</taxon>
        <taxon>Parachela</taxon>
        <taxon>Hypsibioidea</taxon>
        <taxon>Ramazzottiidae</taxon>
        <taxon>Ramazzottius</taxon>
    </lineage>
</organism>
<evidence type="ECO:0000256" key="7">
    <source>
        <dbReference type="ARBA" id="ARBA00022829"/>
    </source>
</evidence>
<keyword evidence="5 14" id="KW-0547">Nucleotide-binding</keyword>
<keyword evidence="4 15" id="KW-0493">Microtubule</keyword>
<dbReference type="SMART" id="SM00129">
    <property type="entry name" value="KISc"/>
    <property type="match status" value="1"/>
</dbReference>
<evidence type="ECO:0000256" key="10">
    <source>
        <dbReference type="ARBA" id="ARBA00023175"/>
    </source>
</evidence>
<feature type="region of interest" description="Disordered" evidence="17">
    <location>
        <begin position="89"/>
        <end position="122"/>
    </location>
</feature>
<dbReference type="PROSITE" id="PS50067">
    <property type="entry name" value="KINESIN_MOTOR_2"/>
    <property type="match status" value="1"/>
</dbReference>
<evidence type="ECO:0000256" key="16">
    <source>
        <dbReference type="SAM" id="Coils"/>
    </source>
</evidence>
<feature type="region of interest" description="Disordered" evidence="17">
    <location>
        <begin position="641"/>
        <end position="661"/>
    </location>
</feature>
<dbReference type="Proteomes" id="UP000186922">
    <property type="component" value="Unassembled WGS sequence"/>
</dbReference>
<feature type="compositionally biased region" description="Polar residues" evidence="17">
    <location>
        <begin position="176"/>
        <end position="202"/>
    </location>
</feature>
<dbReference type="STRING" id="947166.A0A1D1VXX9"/>
<dbReference type="GO" id="GO:0008017">
    <property type="term" value="F:microtubule binding"/>
    <property type="evidence" value="ECO:0007669"/>
    <property type="project" value="InterPro"/>
</dbReference>
<dbReference type="PANTHER" id="PTHR47971">
    <property type="entry name" value="KINESIN-RELATED PROTEIN 6"/>
    <property type="match status" value="1"/>
</dbReference>
<dbReference type="InterPro" id="IPR001752">
    <property type="entry name" value="Kinesin_motor_dom"/>
</dbReference>
<dbReference type="PRINTS" id="PR00380">
    <property type="entry name" value="KINESINHEAVY"/>
</dbReference>
<evidence type="ECO:0000256" key="2">
    <source>
        <dbReference type="ARBA" id="ARBA00022490"/>
    </source>
</evidence>
<evidence type="ECO:0000256" key="15">
    <source>
        <dbReference type="RuleBase" id="RU000394"/>
    </source>
</evidence>
<evidence type="ECO:0000313" key="19">
    <source>
        <dbReference type="EMBL" id="GAV05183.1"/>
    </source>
</evidence>
<comment type="similarity">
    <text evidence="13">Belongs to the TRAFAC class myosin-kinesin ATPase superfamily. Kinesin family. KIN-13 subfamily.</text>
</comment>
<evidence type="ECO:0000256" key="1">
    <source>
        <dbReference type="ARBA" id="ARBA00004647"/>
    </source>
</evidence>
<evidence type="ECO:0000256" key="3">
    <source>
        <dbReference type="ARBA" id="ARBA00022618"/>
    </source>
</evidence>
<dbReference type="InterPro" id="IPR019821">
    <property type="entry name" value="Kinesin_motor_CS"/>
</dbReference>
<feature type="binding site" evidence="14">
    <location>
        <begin position="400"/>
        <end position="407"/>
    </location>
    <ligand>
        <name>ATP</name>
        <dbReference type="ChEBI" id="CHEBI:30616"/>
    </ligand>
</feature>
<dbReference type="FunFam" id="3.40.850.10:FF:000012">
    <property type="entry name" value="Kinesin-like protein"/>
    <property type="match status" value="1"/>
</dbReference>
<dbReference type="OrthoDB" id="3176171at2759"/>
<keyword evidence="10 14" id="KW-0505">Motor protein</keyword>
<evidence type="ECO:0000256" key="9">
    <source>
        <dbReference type="ARBA" id="ARBA00023054"/>
    </source>
</evidence>
<accession>A0A1D1VXX9</accession>
<feature type="domain" description="Kinesin motor" evidence="18">
    <location>
        <begin position="310"/>
        <end position="641"/>
    </location>
</feature>
<gene>
    <name evidence="19" type="primary">RvY_15353-1</name>
    <name evidence="19" type="synonym">RvY_15353.1</name>
    <name evidence="19" type="ORF">RvY_15353</name>
</gene>
<evidence type="ECO:0000256" key="6">
    <source>
        <dbReference type="ARBA" id="ARBA00022776"/>
    </source>
</evidence>
<dbReference type="Pfam" id="PF00225">
    <property type="entry name" value="Kinesin"/>
    <property type="match status" value="1"/>
</dbReference>
<dbReference type="PANTHER" id="PTHR47971:SF8">
    <property type="entry name" value="KINESIN-LIKE PROTEIN"/>
    <property type="match status" value="1"/>
</dbReference>
<dbReference type="AlphaFoldDB" id="A0A1D1VXX9"/>
<keyword evidence="2" id="KW-0963">Cytoplasm</keyword>
<feature type="coiled-coil region" evidence="16">
    <location>
        <begin position="248"/>
        <end position="275"/>
    </location>
</feature>
<name>A0A1D1VXX9_RAMVA</name>
<dbReference type="GO" id="GO:0005524">
    <property type="term" value="F:ATP binding"/>
    <property type="evidence" value="ECO:0007669"/>
    <property type="project" value="UniProtKB-UniRule"/>
</dbReference>
<sequence>MENGKGEHRFLVSSQVPRLKKRINIFIQRSDGRIHEASISDIDFDKQNVVVEWIENGETKGKSIEFPYVFELNPDLKPISNSHDVLTRVTSNGNDVGDHNNHGVSDSESDDGVMLNIPPSDDVADEELTDAFIPQAPEVAPMNPPSVSGLPGGQGSLRRPNSAKFTRPAVPPPRNKQPNSTGDVNGTESKATVRGNNVTAQKGTRTTTHGTGVRPSQDSARDRKSEVSPRPSLPGNSAARMSNCTRQIKKLEQDRNQRRIKLEEAKQEKQKQMNADPGNPNWQFLAMIRDHRATLDFSPLALGDTVHDKQIIVCIRKRPLSKKEEAKKEVDVITCPAKDTIIMHECKTKVDLTKYLENQSFRFDYAFDEDATNEMVYKFTAQPLIQTIFDGGMATCFAYGQTGSGKTHTMGGNFNGKNQDVGTGIYALAARDIFKFLLKPKYKKDGLLVRASFFEIYSGKVFDLLNKKKKLRILEDGEAQVVVCDLQEREVKSVEDVMGLIQAGNLVRTSGQTAANQHSSRSHAVFQITLRTKTGQVHGKFSFIDLAGNERGVDTMSTNRQTRLEGAEINKSLLALKECIRALARRGAHLPFRASKLTQVLRDSFIGHNSKTCMIAMISPGLGCSEHSLNTLRYANRVKELDGSGSREEPPMSSIPGGEDYSMHDTMSSVASDLASIHVSEEHGDDGNGDRVQLDTINALREAEDDVLEAQRLVVDFQEEFYKKMQSLNAQTNEVDYDVDEYAEQMGQTLEDYDEVFTPLMVEFRKKFVRFREELAKEEEYSRALSTKDGPKA</sequence>
<proteinExistence type="inferred from homology"/>